<evidence type="ECO:0008006" key="4">
    <source>
        <dbReference type="Google" id="ProtNLM"/>
    </source>
</evidence>
<gene>
    <name evidence="2" type="ORF">A6X21_10520</name>
</gene>
<dbReference type="AlphaFoldDB" id="A0A1C3E6T7"/>
<dbReference type="Proteomes" id="UP000094828">
    <property type="component" value="Unassembled WGS sequence"/>
</dbReference>
<sequence length="129" mass="14701">MAGNSWILHRNSSVNFEKIGDSAHTMLIADASEPYEVFGSTTNWRDPELARNTGPQSFGNCFPGETFVLLADGRVIQVPLVENERWKLLRGREELRPDPLATQRPDTPWELGDRPYVPRPRQQSGNRNR</sequence>
<organism evidence="2 3">
    <name type="scientific">Planctopirus hydrillae</name>
    <dbReference type="NCBI Taxonomy" id="1841610"/>
    <lineage>
        <taxon>Bacteria</taxon>
        <taxon>Pseudomonadati</taxon>
        <taxon>Planctomycetota</taxon>
        <taxon>Planctomycetia</taxon>
        <taxon>Planctomycetales</taxon>
        <taxon>Planctomycetaceae</taxon>
        <taxon>Planctopirus</taxon>
    </lineage>
</organism>
<reference evidence="2 3" key="1">
    <citation type="submission" date="2016-05" db="EMBL/GenBank/DDBJ databases">
        <title>Genomic and physiological characterization of Planctopirus sp. isolated from fresh water lake.</title>
        <authorList>
            <person name="Subhash Y."/>
            <person name="Ramana C."/>
        </authorList>
    </citation>
    <scope>NUCLEOTIDE SEQUENCE [LARGE SCALE GENOMIC DNA]</scope>
    <source>
        <strain evidence="2 3">JC280</strain>
    </source>
</reference>
<protein>
    <recommendedName>
        <fullName evidence="4">DUF1559 domain-containing protein</fullName>
    </recommendedName>
</protein>
<dbReference type="EMBL" id="LYDR01000150">
    <property type="protein sequence ID" value="ODA28923.1"/>
    <property type="molecule type" value="Genomic_DNA"/>
</dbReference>
<feature type="region of interest" description="Disordered" evidence="1">
    <location>
        <begin position="92"/>
        <end position="129"/>
    </location>
</feature>
<evidence type="ECO:0000313" key="3">
    <source>
        <dbReference type="Proteomes" id="UP000094828"/>
    </source>
</evidence>
<accession>A0A1C3E6T7</accession>
<evidence type="ECO:0000313" key="2">
    <source>
        <dbReference type="EMBL" id="ODA28923.1"/>
    </source>
</evidence>
<comment type="caution">
    <text evidence="2">The sequence shown here is derived from an EMBL/GenBank/DDBJ whole genome shotgun (WGS) entry which is preliminary data.</text>
</comment>
<keyword evidence="3" id="KW-1185">Reference proteome</keyword>
<name>A0A1C3E6T7_9PLAN</name>
<proteinExistence type="predicted"/>
<evidence type="ECO:0000256" key="1">
    <source>
        <dbReference type="SAM" id="MobiDB-lite"/>
    </source>
</evidence>